<feature type="transmembrane region" description="Helical" evidence="1">
    <location>
        <begin position="173"/>
        <end position="192"/>
    </location>
</feature>
<feature type="transmembrane region" description="Helical" evidence="1">
    <location>
        <begin position="12"/>
        <end position="31"/>
    </location>
</feature>
<keyword evidence="3" id="KW-1185">Reference proteome</keyword>
<reference evidence="2" key="1">
    <citation type="submission" date="2021-11" db="EMBL/GenBank/DDBJ databases">
        <title>Description of a new species Pelosinus isolated from the bottom sediments of Lake Baikal.</title>
        <authorList>
            <person name="Zakharyuk A."/>
        </authorList>
    </citation>
    <scope>NUCLEOTIDE SEQUENCE</scope>
    <source>
        <strain evidence="2">Bkl1</strain>
    </source>
</reference>
<keyword evidence="1" id="KW-0812">Transmembrane</keyword>
<dbReference type="PANTHER" id="PTHR41771">
    <property type="entry name" value="MEMBRANE PROTEIN-RELATED"/>
    <property type="match status" value="1"/>
</dbReference>
<feature type="transmembrane region" description="Helical" evidence="1">
    <location>
        <begin position="298"/>
        <end position="322"/>
    </location>
</feature>
<protein>
    <submittedName>
        <fullName evidence="2">YibE/F family protein</fullName>
    </submittedName>
</protein>
<feature type="transmembrane region" description="Helical" evidence="1">
    <location>
        <begin position="124"/>
        <end position="140"/>
    </location>
</feature>
<proteinExistence type="predicted"/>
<evidence type="ECO:0000313" key="3">
    <source>
        <dbReference type="Proteomes" id="UP001165492"/>
    </source>
</evidence>
<feature type="transmembrane region" description="Helical" evidence="1">
    <location>
        <begin position="199"/>
        <end position="219"/>
    </location>
</feature>
<dbReference type="PANTHER" id="PTHR41771:SF1">
    <property type="entry name" value="MEMBRANE PROTEIN"/>
    <property type="match status" value="1"/>
</dbReference>
<feature type="transmembrane region" description="Helical" evidence="1">
    <location>
        <begin position="249"/>
        <end position="277"/>
    </location>
</feature>
<accession>A0ABS8HKY2</accession>
<organism evidence="2 3">
    <name type="scientific">Pelosinus baikalensis</name>
    <dbReference type="NCBI Taxonomy" id="2892015"/>
    <lineage>
        <taxon>Bacteria</taxon>
        <taxon>Bacillati</taxon>
        <taxon>Bacillota</taxon>
        <taxon>Negativicutes</taxon>
        <taxon>Selenomonadales</taxon>
        <taxon>Sporomusaceae</taxon>
        <taxon>Pelosinus</taxon>
    </lineage>
</organism>
<evidence type="ECO:0000256" key="1">
    <source>
        <dbReference type="SAM" id="Phobius"/>
    </source>
</evidence>
<name>A0ABS8HKY2_9FIRM</name>
<keyword evidence="1" id="KW-1133">Transmembrane helix</keyword>
<evidence type="ECO:0000313" key="2">
    <source>
        <dbReference type="EMBL" id="MCC5463836.1"/>
    </source>
</evidence>
<feature type="transmembrane region" description="Helical" evidence="1">
    <location>
        <begin position="342"/>
        <end position="368"/>
    </location>
</feature>
<feature type="transmembrane region" description="Helical" evidence="1">
    <location>
        <begin position="147"/>
        <end position="167"/>
    </location>
</feature>
<keyword evidence="1" id="KW-0472">Membrane</keyword>
<dbReference type="EMBL" id="JAJHJB010000001">
    <property type="protein sequence ID" value="MCC5463836.1"/>
    <property type="molecule type" value="Genomic_DNA"/>
</dbReference>
<gene>
    <name evidence="2" type="ORF">LMF89_00490</name>
</gene>
<sequence length="388" mass="42272">MREQQRSDKIFVVIITLVSIFLYLIPTGFPIQDDDYVRSKAKIVAVDNQNVHQRGVVKTGVQGVSIEIMDGIYKGERVETTNTLLGKLEMDKLFQEDDVALVVIKGEQGKIQAANLIDHYRLDVEGILFALFALVLFWYARWTGVKALLSFIFTILILWKVLWPLFLKGWDPIIVSQLVVCLIVGCVTFLIAGLNRVGVVAFLGTISGTIAACIIGIIFGDLFKVHGAVVPFAETLLHVGFSHIDLTKIFLAGIFLASSGAMMDVAMDIAVSVAELVEQKPSITRKEVITSGMNVGRAVVGTMTTTLLLAYSGAFTALMMVFMAQGTAVVNILNLTYIAAEILHTLVGSFGVVLVAPFTAILAGWLLVPHSATLVDSGNKVQEKENIR</sequence>
<dbReference type="RefSeq" id="WP_229533380.1">
    <property type="nucleotide sequence ID" value="NZ_JAJHJB010000001.1"/>
</dbReference>
<dbReference type="InterPro" id="IPR012507">
    <property type="entry name" value="YibE_F"/>
</dbReference>
<dbReference type="Proteomes" id="UP001165492">
    <property type="component" value="Unassembled WGS sequence"/>
</dbReference>
<comment type="caution">
    <text evidence="2">The sequence shown here is derived from an EMBL/GenBank/DDBJ whole genome shotgun (WGS) entry which is preliminary data.</text>
</comment>
<dbReference type="Pfam" id="PF07907">
    <property type="entry name" value="YibE_F"/>
    <property type="match status" value="1"/>
</dbReference>